<accession>A0A4Y2X7P5</accession>
<sequence length="91" mass="10733">MPVAGAMYDKFEKPFAMIAETKAGQEAMRSGQGKIKIRMEQEQEEIRNLIRSKKEEIGAHVDRQVEVIKLKDLVNRCIEKSRRYQRLQRRD</sequence>
<dbReference type="AlphaFoldDB" id="A0A4Y2X7P5"/>
<reference evidence="2 3" key="1">
    <citation type="journal article" date="2019" name="Sci. Rep.">
        <title>Orb-weaving spider Araneus ventricosus genome elucidates the spidroin gene catalogue.</title>
        <authorList>
            <person name="Kono N."/>
            <person name="Nakamura H."/>
            <person name="Ohtoshi R."/>
            <person name="Moran D.A.P."/>
            <person name="Shinohara A."/>
            <person name="Yoshida Y."/>
            <person name="Fujiwara M."/>
            <person name="Mori M."/>
            <person name="Tomita M."/>
            <person name="Arakawa K."/>
        </authorList>
    </citation>
    <scope>NUCLEOTIDE SEQUENCE [LARGE SCALE GENOMIC DNA]</scope>
</reference>
<evidence type="ECO:0000313" key="3">
    <source>
        <dbReference type="Proteomes" id="UP000499080"/>
    </source>
</evidence>
<gene>
    <name evidence="2" type="ORF">AVEN_79374_1</name>
</gene>
<comment type="caution">
    <text evidence="2">The sequence shown here is derived from an EMBL/GenBank/DDBJ whole genome shotgun (WGS) entry which is preliminary data.</text>
</comment>
<evidence type="ECO:0000313" key="2">
    <source>
        <dbReference type="EMBL" id="GBO45623.1"/>
    </source>
</evidence>
<name>A0A4Y2X7P5_ARAVE</name>
<dbReference type="Proteomes" id="UP000499080">
    <property type="component" value="Unassembled WGS sequence"/>
</dbReference>
<keyword evidence="1" id="KW-0175">Coiled coil</keyword>
<evidence type="ECO:0000256" key="1">
    <source>
        <dbReference type="SAM" id="Coils"/>
    </source>
</evidence>
<organism evidence="2 3">
    <name type="scientific">Araneus ventricosus</name>
    <name type="common">Orbweaver spider</name>
    <name type="synonym">Epeira ventricosa</name>
    <dbReference type="NCBI Taxonomy" id="182803"/>
    <lineage>
        <taxon>Eukaryota</taxon>
        <taxon>Metazoa</taxon>
        <taxon>Ecdysozoa</taxon>
        <taxon>Arthropoda</taxon>
        <taxon>Chelicerata</taxon>
        <taxon>Arachnida</taxon>
        <taxon>Araneae</taxon>
        <taxon>Araneomorphae</taxon>
        <taxon>Entelegynae</taxon>
        <taxon>Araneoidea</taxon>
        <taxon>Araneidae</taxon>
        <taxon>Araneus</taxon>
    </lineage>
</organism>
<keyword evidence="3" id="KW-1185">Reference proteome</keyword>
<dbReference type="EMBL" id="BGPR01072770">
    <property type="protein sequence ID" value="GBO45623.1"/>
    <property type="molecule type" value="Genomic_DNA"/>
</dbReference>
<protein>
    <submittedName>
        <fullName evidence="2">Uncharacterized protein</fullName>
    </submittedName>
</protein>
<proteinExistence type="predicted"/>
<feature type="coiled-coil region" evidence="1">
    <location>
        <begin position="36"/>
        <end position="90"/>
    </location>
</feature>